<keyword evidence="2" id="KW-0472">Membrane</keyword>
<feature type="transmembrane region" description="Helical" evidence="2">
    <location>
        <begin position="21"/>
        <end position="40"/>
    </location>
</feature>
<organism evidence="3 4">
    <name type="scientific">Parachaetomium inaequale</name>
    <dbReference type="NCBI Taxonomy" id="2588326"/>
    <lineage>
        <taxon>Eukaryota</taxon>
        <taxon>Fungi</taxon>
        <taxon>Dikarya</taxon>
        <taxon>Ascomycota</taxon>
        <taxon>Pezizomycotina</taxon>
        <taxon>Sordariomycetes</taxon>
        <taxon>Sordariomycetidae</taxon>
        <taxon>Sordariales</taxon>
        <taxon>Chaetomiaceae</taxon>
        <taxon>Parachaetomium</taxon>
    </lineage>
</organism>
<feature type="transmembrane region" description="Helical" evidence="2">
    <location>
        <begin position="185"/>
        <end position="206"/>
    </location>
</feature>
<comment type="caution">
    <text evidence="3">The sequence shown here is derived from an EMBL/GenBank/DDBJ whole genome shotgun (WGS) entry which is preliminary data.</text>
</comment>
<dbReference type="PANTHER" id="PTHR42029:SF3">
    <property type="entry name" value="AN04G07800"/>
    <property type="match status" value="1"/>
</dbReference>
<protein>
    <submittedName>
        <fullName evidence="3">Uncharacterized protein</fullName>
    </submittedName>
</protein>
<feature type="region of interest" description="Disordered" evidence="1">
    <location>
        <begin position="264"/>
        <end position="290"/>
    </location>
</feature>
<feature type="transmembrane region" description="Helical" evidence="2">
    <location>
        <begin position="74"/>
        <end position="97"/>
    </location>
</feature>
<dbReference type="Proteomes" id="UP001303115">
    <property type="component" value="Unassembled WGS sequence"/>
</dbReference>
<evidence type="ECO:0000313" key="4">
    <source>
        <dbReference type="Proteomes" id="UP001303115"/>
    </source>
</evidence>
<keyword evidence="2" id="KW-1133">Transmembrane helix</keyword>
<dbReference type="PANTHER" id="PTHR42029">
    <property type="entry name" value="AN04G07800"/>
    <property type="match status" value="1"/>
</dbReference>
<evidence type="ECO:0000256" key="1">
    <source>
        <dbReference type="SAM" id="MobiDB-lite"/>
    </source>
</evidence>
<evidence type="ECO:0000313" key="3">
    <source>
        <dbReference type="EMBL" id="KAK4033524.1"/>
    </source>
</evidence>
<keyword evidence="2" id="KW-0812">Transmembrane</keyword>
<keyword evidence="4" id="KW-1185">Reference proteome</keyword>
<feature type="compositionally biased region" description="Basic and acidic residues" evidence="1">
    <location>
        <begin position="276"/>
        <end position="290"/>
    </location>
</feature>
<dbReference type="AlphaFoldDB" id="A0AAN6SMW4"/>
<feature type="transmembrane region" description="Helical" evidence="2">
    <location>
        <begin position="109"/>
        <end position="135"/>
    </location>
</feature>
<feature type="transmembrane region" description="Helical" evidence="2">
    <location>
        <begin position="155"/>
        <end position="173"/>
    </location>
</feature>
<feature type="transmembrane region" description="Helical" evidence="2">
    <location>
        <begin position="47"/>
        <end position="68"/>
    </location>
</feature>
<sequence>MGRPTDEQIKPSGSGPLTLEAWSQGFMVGALIIMCGITLANMRRGNLLHKLILVELVLALPNGFFIFFDPPAWGWFLSSTVVPLIASWTLHNVIAWMKSKPFLGPRGNLIYIGSVLLVQPYWILEIYANFAYFNGRDSQLFVATRPYEAVFRDPWWIFTIINLFWNIKFRYELGIIEIVQVSPRFGILLLCMTLSVISIIIDLLSVTPVISIGVINPFWKFAFVFKCFTDSIILDDFKASLDKLSLHRRAQILPFSILGGGPAEWGAGGSPGGSPRESRRLKGHGRNRDLDARSSSDIVIDIDISPRSPTPRQTGMELSDVGGLCPPSPAVVHHIEYKTPAGN</sequence>
<accession>A0AAN6SMW4</accession>
<dbReference type="EMBL" id="MU854524">
    <property type="protein sequence ID" value="KAK4033524.1"/>
    <property type="molecule type" value="Genomic_DNA"/>
</dbReference>
<reference evidence="4" key="1">
    <citation type="journal article" date="2023" name="Mol. Phylogenet. Evol.">
        <title>Genome-scale phylogeny and comparative genomics of the fungal order Sordariales.</title>
        <authorList>
            <person name="Hensen N."/>
            <person name="Bonometti L."/>
            <person name="Westerberg I."/>
            <person name="Brannstrom I.O."/>
            <person name="Guillou S."/>
            <person name="Cros-Aarteil S."/>
            <person name="Calhoun S."/>
            <person name="Haridas S."/>
            <person name="Kuo A."/>
            <person name="Mondo S."/>
            <person name="Pangilinan J."/>
            <person name="Riley R."/>
            <person name="LaButti K."/>
            <person name="Andreopoulos B."/>
            <person name="Lipzen A."/>
            <person name="Chen C."/>
            <person name="Yan M."/>
            <person name="Daum C."/>
            <person name="Ng V."/>
            <person name="Clum A."/>
            <person name="Steindorff A."/>
            <person name="Ohm R.A."/>
            <person name="Martin F."/>
            <person name="Silar P."/>
            <person name="Natvig D.O."/>
            <person name="Lalanne C."/>
            <person name="Gautier V."/>
            <person name="Ament-Velasquez S.L."/>
            <person name="Kruys A."/>
            <person name="Hutchinson M.I."/>
            <person name="Powell A.J."/>
            <person name="Barry K."/>
            <person name="Miller A.N."/>
            <person name="Grigoriev I.V."/>
            <person name="Debuchy R."/>
            <person name="Gladieux P."/>
            <person name="Hiltunen Thoren M."/>
            <person name="Johannesson H."/>
        </authorList>
    </citation>
    <scope>NUCLEOTIDE SEQUENCE [LARGE SCALE GENOMIC DNA]</scope>
    <source>
        <strain evidence="4">CBS 284.82</strain>
    </source>
</reference>
<gene>
    <name evidence="3" type="ORF">C8A01DRAFT_49905</name>
</gene>
<evidence type="ECO:0000256" key="2">
    <source>
        <dbReference type="SAM" id="Phobius"/>
    </source>
</evidence>
<proteinExistence type="predicted"/>
<name>A0AAN6SMW4_9PEZI</name>